<keyword evidence="2" id="KW-0695">RNA-directed DNA polymerase</keyword>
<dbReference type="Proteomes" id="UP000299102">
    <property type="component" value="Unassembled WGS sequence"/>
</dbReference>
<keyword evidence="2" id="KW-0548">Nucleotidyltransferase</keyword>
<comment type="caution">
    <text evidence="2">The sequence shown here is derived from an EMBL/GenBank/DDBJ whole genome shotgun (WGS) entry which is preliminary data.</text>
</comment>
<organism evidence="2 3">
    <name type="scientific">Eumeta variegata</name>
    <name type="common">Bagworm moth</name>
    <name type="synonym">Eumeta japonica</name>
    <dbReference type="NCBI Taxonomy" id="151549"/>
    <lineage>
        <taxon>Eukaryota</taxon>
        <taxon>Metazoa</taxon>
        <taxon>Ecdysozoa</taxon>
        <taxon>Arthropoda</taxon>
        <taxon>Hexapoda</taxon>
        <taxon>Insecta</taxon>
        <taxon>Pterygota</taxon>
        <taxon>Neoptera</taxon>
        <taxon>Endopterygota</taxon>
        <taxon>Lepidoptera</taxon>
        <taxon>Glossata</taxon>
        <taxon>Ditrysia</taxon>
        <taxon>Tineoidea</taxon>
        <taxon>Psychidae</taxon>
        <taxon>Oiketicinae</taxon>
        <taxon>Eumeta</taxon>
    </lineage>
</organism>
<dbReference type="EMBL" id="BGZK01001116">
    <property type="protein sequence ID" value="GBP71668.1"/>
    <property type="molecule type" value="Genomic_DNA"/>
</dbReference>
<evidence type="ECO:0000256" key="1">
    <source>
        <dbReference type="SAM" id="MobiDB-lite"/>
    </source>
</evidence>
<name>A0A4C1Y6Z2_EUMVA</name>
<feature type="region of interest" description="Disordered" evidence="1">
    <location>
        <begin position="193"/>
        <end position="212"/>
    </location>
</feature>
<dbReference type="GO" id="GO:0003964">
    <property type="term" value="F:RNA-directed DNA polymerase activity"/>
    <property type="evidence" value="ECO:0007669"/>
    <property type="project" value="UniProtKB-KW"/>
</dbReference>
<evidence type="ECO:0000313" key="2">
    <source>
        <dbReference type="EMBL" id="GBP71668.1"/>
    </source>
</evidence>
<keyword evidence="2" id="KW-0808">Transferase</keyword>
<proteinExistence type="predicted"/>
<reference evidence="2 3" key="1">
    <citation type="journal article" date="2019" name="Commun. Biol.">
        <title>The bagworm genome reveals a unique fibroin gene that provides high tensile strength.</title>
        <authorList>
            <person name="Kono N."/>
            <person name="Nakamura H."/>
            <person name="Ohtoshi R."/>
            <person name="Tomita M."/>
            <person name="Numata K."/>
            <person name="Arakawa K."/>
        </authorList>
    </citation>
    <scope>NUCLEOTIDE SEQUENCE [LARGE SCALE GENOMIC DNA]</scope>
</reference>
<accession>A0A4C1Y6Z2</accession>
<keyword evidence="3" id="KW-1185">Reference proteome</keyword>
<sequence length="367" mass="43079">MRALDWGKTKTSENSRDAWFWPMPSAPRVVRRNPRKTVVNYARRRSGRRSRFYQRPIQRALTYRGQMYRFHITRDKNRSLLVRYIIPLCRYGAMMRKYFYKHIADHKYEELRKVKSRGSLDHHQLMPIHRWGSPLLRLDRHVGQLCCGEEPRLRTEWYLVSILNWPNPEYRHGEILRDRHVVPLVEALGKHTSEHRKRTDLGSQTSATLGDLPEVNPPFTGDEFGNTFKEFHPRKSPGIDGFTSDICQAVWKVAAIKVIPKPGKDDYTRPKSYCLIDLLFVLDKTVEIMLVGSLKWHLMPKLQATQYGIMPQRGSRGALYYLMTHIYKEKQLKLKKIILMVSLDIESAFATRDGRRCRPSCSLKTAQ</sequence>
<dbReference type="AlphaFoldDB" id="A0A4C1Y6Z2"/>
<evidence type="ECO:0000313" key="3">
    <source>
        <dbReference type="Proteomes" id="UP000299102"/>
    </source>
</evidence>
<dbReference type="OrthoDB" id="411871at2759"/>
<gene>
    <name evidence="2" type="ORF">EVAR_62914_1</name>
</gene>
<protein>
    <submittedName>
        <fullName evidence="2">LINE-1 reverse transcriptase homolog</fullName>
    </submittedName>
</protein>